<dbReference type="AlphaFoldDB" id="A0AAN7B2L3"/>
<name>A0AAN7B2L3_9PEZI</name>
<evidence type="ECO:0000313" key="3">
    <source>
        <dbReference type="Proteomes" id="UP001301769"/>
    </source>
</evidence>
<reference evidence="2" key="2">
    <citation type="submission" date="2023-05" db="EMBL/GenBank/DDBJ databases">
        <authorList>
            <consortium name="Lawrence Berkeley National Laboratory"/>
            <person name="Steindorff A."/>
            <person name="Hensen N."/>
            <person name="Bonometti L."/>
            <person name="Westerberg I."/>
            <person name="Brannstrom I.O."/>
            <person name="Guillou S."/>
            <person name="Cros-Aarteil S."/>
            <person name="Calhoun S."/>
            <person name="Haridas S."/>
            <person name="Kuo A."/>
            <person name="Mondo S."/>
            <person name="Pangilinan J."/>
            <person name="Riley R."/>
            <person name="Labutti K."/>
            <person name="Andreopoulos B."/>
            <person name="Lipzen A."/>
            <person name="Chen C."/>
            <person name="Yanf M."/>
            <person name="Daum C."/>
            <person name="Ng V."/>
            <person name="Clum A."/>
            <person name="Ohm R."/>
            <person name="Martin F."/>
            <person name="Silar P."/>
            <person name="Natvig D."/>
            <person name="Lalanne C."/>
            <person name="Gautier V."/>
            <person name="Ament-Velasquez S.L."/>
            <person name="Kruys A."/>
            <person name="Hutchinson M.I."/>
            <person name="Powell A.J."/>
            <person name="Barry K."/>
            <person name="Miller A.N."/>
            <person name="Grigoriev I.V."/>
            <person name="Debuchy R."/>
            <person name="Gladieux P."/>
            <person name="Thoren M.H."/>
            <person name="Johannesson H."/>
        </authorList>
    </citation>
    <scope>NUCLEOTIDE SEQUENCE</scope>
    <source>
        <strain evidence="2">PSN293</strain>
    </source>
</reference>
<organism evidence="2 3">
    <name type="scientific">Rhypophila decipiens</name>
    <dbReference type="NCBI Taxonomy" id="261697"/>
    <lineage>
        <taxon>Eukaryota</taxon>
        <taxon>Fungi</taxon>
        <taxon>Dikarya</taxon>
        <taxon>Ascomycota</taxon>
        <taxon>Pezizomycotina</taxon>
        <taxon>Sordariomycetes</taxon>
        <taxon>Sordariomycetidae</taxon>
        <taxon>Sordariales</taxon>
        <taxon>Naviculisporaceae</taxon>
        <taxon>Rhypophila</taxon>
    </lineage>
</organism>
<dbReference type="EMBL" id="MU858174">
    <property type="protein sequence ID" value="KAK4210441.1"/>
    <property type="molecule type" value="Genomic_DNA"/>
</dbReference>
<feature type="region of interest" description="Disordered" evidence="1">
    <location>
        <begin position="266"/>
        <end position="301"/>
    </location>
</feature>
<dbReference type="Proteomes" id="UP001301769">
    <property type="component" value="Unassembled WGS sequence"/>
</dbReference>
<evidence type="ECO:0000256" key="1">
    <source>
        <dbReference type="SAM" id="MobiDB-lite"/>
    </source>
</evidence>
<feature type="compositionally biased region" description="Basic and acidic residues" evidence="1">
    <location>
        <begin position="266"/>
        <end position="276"/>
    </location>
</feature>
<feature type="region of interest" description="Disordered" evidence="1">
    <location>
        <begin position="1"/>
        <end position="28"/>
    </location>
</feature>
<reference evidence="2" key="1">
    <citation type="journal article" date="2023" name="Mol. Phylogenet. Evol.">
        <title>Genome-scale phylogeny and comparative genomics of the fungal order Sordariales.</title>
        <authorList>
            <person name="Hensen N."/>
            <person name="Bonometti L."/>
            <person name="Westerberg I."/>
            <person name="Brannstrom I.O."/>
            <person name="Guillou S."/>
            <person name="Cros-Aarteil S."/>
            <person name="Calhoun S."/>
            <person name="Haridas S."/>
            <person name="Kuo A."/>
            <person name="Mondo S."/>
            <person name="Pangilinan J."/>
            <person name="Riley R."/>
            <person name="LaButti K."/>
            <person name="Andreopoulos B."/>
            <person name="Lipzen A."/>
            <person name="Chen C."/>
            <person name="Yan M."/>
            <person name="Daum C."/>
            <person name="Ng V."/>
            <person name="Clum A."/>
            <person name="Steindorff A."/>
            <person name="Ohm R.A."/>
            <person name="Martin F."/>
            <person name="Silar P."/>
            <person name="Natvig D.O."/>
            <person name="Lalanne C."/>
            <person name="Gautier V."/>
            <person name="Ament-Velasquez S.L."/>
            <person name="Kruys A."/>
            <person name="Hutchinson M.I."/>
            <person name="Powell A.J."/>
            <person name="Barry K."/>
            <person name="Miller A.N."/>
            <person name="Grigoriev I.V."/>
            <person name="Debuchy R."/>
            <person name="Gladieux P."/>
            <person name="Hiltunen Thoren M."/>
            <person name="Johannesson H."/>
        </authorList>
    </citation>
    <scope>NUCLEOTIDE SEQUENCE</scope>
    <source>
        <strain evidence="2">PSN293</strain>
    </source>
</reference>
<keyword evidence="3" id="KW-1185">Reference proteome</keyword>
<accession>A0AAN7B2L3</accession>
<gene>
    <name evidence="2" type="ORF">QBC37DRAFT_377015</name>
</gene>
<feature type="compositionally biased region" description="Low complexity" evidence="1">
    <location>
        <begin position="9"/>
        <end position="23"/>
    </location>
</feature>
<proteinExistence type="predicted"/>
<comment type="caution">
    <text evidence="2">The sequence shown here is derived from an EMBL/GenBank/DDBJ whole genome shotgun (WGS) entry which is preliminary data.</text>
</comment>
<protein>
    <submittedName>
        <fullName evidence="2">Uncharacterized protein</fullName>
    </submittedName>
</protein>
<sequence>MTNSENQTGGAAPAQPPQSSVPVLAVPPGPLNPWPAGWPVPPRPNLAWTYSATPAPAPSPAPATESPVANHRDWRPIPVQFGFPLPAPHFDLDTQGKVSPAQPADAPAAAPVIQFFGCHNVDSLCSFTTYDVVASGFAPRPPPAKRDEDGTVWYNQSYLSLKERQRFCPQGQAEEILALEFVDGVFVDDNRSFTCWSVNRPAEPNPGAPVTQTDEDGVVWYNSRHLTFGERMRFFEVEQAEREAEAEEEAEAGEAVAAEVEEVERAMEADTVRGAEEEGPDEVAGKGELEQEEPEVVEERPRRKTLVWEATDRRGSGRWIERML</sequence>
<evidence type="ECO:0000313" key="2">
    <source>
        <dbReference type="EMBL" id="KAK4210441.1"/>
    </source>
</evidence>